<keyword evidence="1" id="KW-0812">Transmembrane</keyword>
<dbReference type="Proteomes" id="UP000244140">
    <property type="component" value="Unassembled WGS sequence"/>
</dbReference>
<comment type="caution">
    <text evidence="2">The sequence shown here is derived from an EMBL/GenBank/DDBJ whole genome shotgun (WGS) entry which is preliminary data.</text>
</comment>
<keyword evidence="1" id="KW-1133">Transmembrane helix</keyword>
<gene>
    <name evidence="2" type="ORF">DAI13_14560</name>
</gene>
<organism evidence="2 3">
    <name type="scientific">Enterococcus faecalis</name>
    <name type="common">Streptococcus faecalis</name>
    <dbReference type="NCBI Taxonomy" id="1351"/>
    <lineage>
        <taxon>Bacteria</taxon>
        <taxon>Bacillati</taxon>
        <taxon>Bacillota</taxon>
        <taxon>Bacilli</taxon>
        <taxon>Lactobacillales</taxon>
        <taxon>Enterococcaceae</taxon>
        <taxon>Enterococcus</taxon>
    </lineage>
</organism>
<reference evidence="2 3" key="1">
    <citation type="submission" date="2018-04" db="EMBL/GenBank/DDBJ databases">
        <authorList>
            <person name="Van Tyne D."/>
        </authorList>
    </citation>
    <scope>NUCLEOTIDE SEQUENCE [LARGE SCALE GENOMIC DNA]</scope>
    <source>
        <strain evidence="2 3">B2535</strain>
    </source>
</reference>
<keyword evidence="1" id="KW-0472">Membrane</keyword>
<feature type="transmembrane region" description="Helical" evidence="1">
    <location>
        <begin position="20"/>
        <end position="37"/>
    </location>
</feature>
<proteinExistence type="predicted"/>
<feature type="transmembrane region" description="Helical" evidence="1">
    <location>
        <begin position="103"/>
        <end position="122"/>
    </location>
</feature>
<accession>A0A855UAH4</accession>
<evidence type="ECO:0000256" key="1">
    <source>
        <dbReference type="SAM" id="Phobius"/>
    </source>
</evidence>
<sequence>MKKIIDKIVCIYRSNTLCQVLLPIILIILINLVWDLFDGHYSISSYIVWLVLIGVYLMYYVMTIKLKLRLRYQWLVSVIVLFSYFSISGYIDGGTADWTSYLIYFFISIGISGITILFPLGLKNSKRNM</sequence>
<evidence type="ECO:0000313" key="2">
    <source>
        <dbReference type="EMBL" id="PTN78913.1"/>
    </source>
</evidence>
<name>A0A855UAH4_ENTFL</name>
<dbReference type="EMBL" id="PZZH01000001">
    <property type="protein sequence ID" value="PTN78913.1"/>
    <property type="molecule type" value="Genomic_DNA"/>
</dbReference>
<protein>
    <submittedName>
        <fullName evidence="2">Uncharacterized protein</fullName>
    </submittedName>
</protein>
<evidence type="ECO:0000313" key="3">
    <source>
        <dbReference type="Proteomes" id="UP000244140"/>
    </source>
</evidence>
<feature type="transmembrane region" description="Helical" evidence="1">
    <location>
        <begin position="43"/>
        <end position="62"/>
    </location>
</feature>
<dbReference type="AlphaFoldDB" id="A0A855UAH4"/>
<feature type="transmembrane region" description="Helical" evidence="1">
    <location>
        <begin position="74"/>
        <end position="91"/>
    </location>
</feature>